<organism evidence="6 7">
    <name type="scientific">Azospirillum lipoferum</name>
    <dbReference type="NCBI Taxonomy" id="193"/>
    <lineage>
        <taxon>Bacteria</taxon>
        <taxon>Pseudomonadati</taxon>
        <taxon>Pseudomonadota</taxon>
        <taxon>Alphaproteobacteria</taxon>
        <taxon>Rhodospirillales</taxon>
        <taxon>Azospirillaceae</taxon>
        <taxon>Azospirillum</taxon>
    </lineage>
</organism>
<proteinExistence type="predicted"/>
<keyword evidence="7" id="KW-1185">Reference proteome</keyword>
<sequence length="227" mass="23782">MRTLAAVATVCVCMAGAGLWWSAGAAPNPGATAPEVVRLGAPDAGSLPTPVASTGADKLEKFKGAEPKPMPPLSFVDAEGRRIDLADFKDRVILLNLWATWCGPCVKEMPSLDRLQAQLGGDAFQVVALSLDRGGRTAVEPFYKKTGVQSLTVFLDPGSESMKALSLRGLPTTVLVDPEGRELGRVEGAVEWDSPEVVAFLRQFLGHGGNRGGGPARDRGGVMKTGG</sequence>
<dbReference type="AlphaFoldDB" id="A0A5A9GR30"/>
<dbReference type="InterPro" id="IPR017937">
    <property type="entry name" value="Thioredoxin_CS"/>
</dbReference>
<evidence type="ECO:0000313" key="7">
    <source>
        <dbReference type="Proteomes" id="UP000324927"/>
    </source>
</evidence>
<evidence type="ECO:0000256" key="4">
    <source>
        <dbReference type="SAM" id="SignalP"/>
    </source>
</evidence>
<feature type="domain" description="Thioredoxin" evidence="5">
    <location>
        <begin position="64"/>
        <end position="206"/>
    </location>
</feature>
<dbReference type="GO" id="GO:0030313">
    <property type="term" value="C:cell envelope"/>
    <property type="evidence" value="ECO:0007669"/>
    <property type="project" value="UniProtKB-SubCell"/>
</dbReference>
<dbReference type="GO" id="GO:0015036">
    <property type="term" value="F:disulfide oxidoreductase activity"/>
    <property type="evidence" value="ECO:0007669"/>
    <property type="project" value="UniProtKB-ARBA"/>
</dbReference>
<dbReference type="EMBL" id="VTTN01000003">
    <property type="protein sequence ID" value="KAA0596817.1"/>
    <property type="molecule type" value="Genomic_DNA"/>
</dbReference>
<gene>
    <name evidence="6" type="ORF">FZ942_10930</name>
</gene>
<dbReference type="PROSITE" id="PS51352">
    <property type="entry name" value="THIOREDOXIN_2"/>
    <property type="match status" value="1"/>
</dbReference>
<evidence type="ECO:0000256" key="1">
    <source>
        <dbReference type="ARBA" id="ARBA00004196"/>
    </source>
</evidence>
<evidence type="ECO:0000256" key="3">
    <source>
        <dbReference type="ARBA" id="ARBA00023284"/>
    </source>
</evidence>
<keyword evidence="2" id="KW-0201">Cytochrome c-type biogenesis</keyword>
<dbReference type="InterPro" id="IPR013740">
    <property type="entry name" value="Redoxin"/>
</dbReference>
<dbReference type="Proteomes" id="UP000324927">
    <property type="component" value="Unassembled WGS sequence"/>
</dbReference>
<protein>
    <submittedName>
        <fullName evidence="6">Redoxin family protein</fullName>
    </submittedName>
</protein>
<dbReference type="OrthoDB" id="9799347at2"/>
<name>A0A5A9GR30_AZOLI</name>
<dbReference type="InterPro" id="IPR036249">
    <property type="entry name" value="Thioredoxin-like_sf"/>
</dbReference>
<dbReference type="PROSITE" id="PS00194">
    <property type="entry name" value="THIOREDOXIN_1"/>
    <property type="match status" value="1"/>
</dbReference>
<dbReference type="PANTHER" id="PTHR42852:SF17">
    <property type="entry name" value="THIOREDOXIN-LIKE PROTEIN HI_1115"/>
    <property type="match status" value="1"/>
</dbReference>
<dbReference type="Gene3D" id="3.40.30.10">
    <property type="entry name" value="Glutaredoxin"/>
    <property type="match status" value="1"/>
</dbReference>
<dbReference type="PANTHER" id="PTHR42852">
    <property type="entry name" value="THIOL:DISULFIDE INTERCHANGE PROTEIN DSBE"/>
    <property type="match status" value="1"/>
</dbReference>
<dbReference type="SUPFAM" id="SSF52833">
    <property type="entry name" value="Thioredoxin-like"/>
    <property type="match status" value="1"/>
</dbReference>
<feature type="signal peptide" evidence="4">
    <location>
        <begin position="1"/>
        <end position="25"/>
    </location>
</feature>
<accession>A0A5A9GR30</accession>
<comment type="caution">
    <text evidence="6">The sequence shown here is derived from an EMBL/GenBank/DDBJ whole genome shotgun (WGS) entry which is preliminary data.</text>
</comment>
<dbReference type="Pfam" id="PF08534">
    <property type="entry name" value="Redoxin"/>
    <property type="match status" value="1"/>
</dbReference>
<evidence type="ECO:0000256" key="2">
    <source>
        <dbReference type="ARBA" id="ARBA00022748"/>
    </source>
</evidence>
<evidence type="ECO:0000313" key="6">
    <source>
        <dbReference type="EMBL" id="KAA0596817.1"/>
    </source>
</evidence>
<dbReference type="CDD" id="cd02966">
    <property type="entry name" value="TlpA_like_family"/>
    <property type="match status" value="1"/>
</dbReference>
<evidence type="ECO:0000259" key="5">
    <source>
        <dbReference type="PROSITE" id="PS51352"/>
    </source>
</evidence>
<reference evidence="6 7" key="1">
    <citation type="submission" date="2019-08" db="EMBL/GenBank/DDBJ databases">
        <authorList>
            <person name="Grouzdev D."/>
            <person name="Tikhonova E."/>
            <person name="Kravchenko I."/>
        </authorList>
    </citation>
    <scope>NUCLEOTIDE SEQUENCE [LARGE SCALE GENOMIC DNA]</scope>
    <source>
        <strain evidence="6 7">59b</strain>
    </source>
</reference>
<dbReference type="GO" id="GO:0017004">
    <property type="term" value="P:cytochrome complex assembly"/>
    <property type="evidence" value="ECO:0007669"/>
    <property type="project" value="UniProtKB-KW"/>
</dbReference>
<feature type="chain" id="PRO_5023050684" evidence="4">
    <location>
        <begin position="26"/>
        <end position="227"/>
    </location>
</feature>
<dbReference type="InterPro" id="IPR013766">
    <property type="entry name" value="Thioredoxin_domain"/>
</dbReference>
<keyword evidence="3" id="KW-0676">Redox-active center</keyword>
<dbReference type="InterPro" id="IPR050553">
    <property type="entry name" value="Thioredoxin_ResA/DsbE_sf"/>
</dbReference>
<keyword evidence="4" id="KW-0732">Signal</keyword>
<comment type="subcellular location">
    <subcellularLocation>
        <location evidence="1">Cell envelope</location>
    </subcellularLocation>
</comment>